<dbReference type="InterPro" id="IPR000073">
    <property type="entry name" value="AB_hydrolase_1"/>
</dbReference>
<evidence type="ECO:0000259" key="2">
    <source>
        <dbReference type="Pfam" id="PF00561"/>
    </source>
</evidence>
<dbReference type="EMBL" id="CP155573">
    <property type="protein sequence ID" value="XFO69382.1"/>
    <property type="molecule type" value="Genomic_DNA"/>
</dbReference>
<evidence type="ECO:0000313" key="4">
    <source>
        <dbReference type="Proteomes" id="UP000216752"/>
    </source>
</evidence>
<dbReference type="Proteomes" id="UP000216752">
    <property type="component" value="Chromosome"/>
</dbReference>
<gene>
    <name evidence="3" type="ORF">SPSIL_056160</name>
</gene>
<dbReference type="RefSeq" id="WP_094607841.1">
    <property type="nucleotide sequence ID" value="NZ_CP155573.1"/>
</dbReference>
<organism evidence="3 4">
    <name type="scientific">Sporomusa silvacetica DSM 10669</name>
    <dbReference type="NCBI Taxonomy" id="1123289"/>
    <lineage>
        <taxon>Bacteria</taxon>
        <taxon>Bacillati</taxon>
        <taxon>Bacillota</taxon>
        <taxon>Negativicutes</taxon>
        <taxon>Selenomonadales</taxon>
        <taxon>Sporomusaceae</taxon>
        <taxon>Sporomusa</taxon>
    </lineage>
</organism>
<proteinExistence type="predicted"/>
<keyword evidence="1" id="KW-0472">Membrane</keyword>
<dbReference type="Gene3D" id="3.40.50.1820">
    <property type="entry name" value="alpha/beta hydrolase"/>
    <property type="match status" value="1"/>
</dbReference>
<dbReference type="SUPFAM" id="SSF53474">
    <property type="entry name" value="alpha/beta-Hydrolases"/>
    <property type="match status" value="1"/>
</dbReference>
<dbReference type="InterPro" id="IPR052920">
    <property type="entry name" value="DNA-binding_regulatory"/>
</dbReference>
<keyword evidence="4" id="KW-1185">Reference proteome</keyword>
<protein>
    <recommendedName>
        <fullName evidence="2">AB hydrolase-1 domain-containing protein</fullName>
    </recommendedName>
</protein>
<dbReference type="PANTHER" id="PTHR43358">
    <property type="entry name" value="ALPHA/BETA-HYDROLASE"/>
    <property type="match status" value="1"/>
</dbReference>
<keyword evidence="1" id="KW-1133">Transmembrane helix</keyword>
<dbReference type="PANTHER" id="PTHR43358:SF5">
    <property type="entry name" value="EXPORTED PROTEIN"/>
    <property type="match status" value="1"/>
</dbReference>
<keyword evidence="1" id="KW-0812">Transmembrane</keyword>
<feature type="domain" description="AB hydrolase-1" evidence="2">
    <location>
        <begin position="103"/>
        <end position="206"/>
    </location>
</feature>
<dbReference type="InterPro" id="IPR029058">
    <property type="entry name" value="AB_hydrolase_fold"/>
</dbReference>
<dbReference type="Pfam" id="PF00561">
    <property type="entry name" value="Abhydrolase_1"/>
    <property type="match status" value="1"/>
</dbReference>
<name>A0ABZ3IUP2_9FIRM</name>
<feature type="transmembrane region" description="Helical" evidence="1">
    <location>
        <begin position="20"/>
        <end position="45"/>
    </location>
</feature>
<evidence type="ECO:0000256" key="1">
    <source>
        <dbReference type="SAM" id="Phobius"/>
    </source>
</evidence>
<reference evidence="3" key="1">
    <citation type="submission" date="2024-05" db="EMBL/GenBank/DDBJ databases">
        <title>Isolation and characterization of Sporomusa carbonis sp. nov., a carboxydotrophic hydrogenogen in the genus of Sporomusa isolated from a charcoal burning pile.</title>
        <authorList>
            <person name="Boeer T."/>
            <person name="Rosenbaum F."/>
            <person name="Eysell L."/>
            <person name="Mueller V."/>
            <person name="Daniel R."/>
            <person name="Poehlein A."/>
        </authorList>
    </citation>
    <scope>NUCLEOTIDE SEQUENCE [LARGE SCALE GENOMIC DNA]</scope>
    <source>
        <strain evidence="3">DSM 10669</strain>
    </source>
</reference>
<sequence length="327" mass="37244">MYQDTELKALKRKAWFQIGLVVLAVLLVFFIIVNAVGLVAGNAFYEEFCIWHTRMGVQRFQPLQAVLDEGIRTKRWQNISIESRLGYTLQGSYLPNPKQTKNTIVFVHGIAASRLMGLWYAPLYWNAGYNVLVYDSRASGESGGNSVTWGFYERYDLDQWIDWVEQHNPGGIIGVHGMSMGAATALMHAEMNETTHKVEFYVADSAYADLRELLIQHIDAAVRLHNPVWVKLLLWYASIAANWQSGFRFQDVSPVQSVQTVTTPILYLHGDADILVPVSMCEQLYAATKGYKEKKIFPNDAHAMAYFKHQAEYRQLILNFALNHSNK</sequence>
<evidence type="ECO:0000313" key="3">
    <source>
        <dbReference type="EMBL" id="XFO69382.1"/>
    </source>
</evidence>
<accession>A0ABZ3IUP2</accession>